<feature type="compositionally biased region" description="Pro residues" evidence="1">
    <location>
        <begin position="1"/>
        <end position="10"/>
    </location>
</feature>
<gene>
    <name evidence="2" type="ORF">GCM10009802_42830</name>
</gene>
<feature type="region of interest" description="Disordered" evidence="1">
    <location>
        <begin position="1"/>
        <end position="28"/>
    </location>
</feature>
<evidence type="ECO:0000313" key="2">
    <source>
        <dbReference type="EMBL" id="GAA2134284.1"/>
    </source>
</evidence>
<proteinExistence type="predicted"/>
<dbReference type="Proteomes" id="UP001500443">
    <property type="component" value="Unassembled WGS sequence"/>
</dbReference>
<evidence type="ECO:0000256" key="1">
    <source>
        <dbReference type="SAM" id="MobiDB-lite"/>
    </source>
</evidence>
<name>A0ABN2YZ28_9ACTN</name>
<comment type="caution">
    <text evidence="2">The sequence shown here is derived from an EMBL/GenBank/DDBJ whole genome shotgun (WGS) entry which is preliminary data.</text>
</comment>
<protein>
    <submittedName>
        <fullName evidence="2">Uncharacterized protein</fullName>
    </submittedName>
</protein>
<organism evidence="2 3">
    <name type="scientific">Streptomyces synnematoformans</name>
    <dbReference type="NCBI Taxonomy" id="415721"/>
    <lineage>
        <taxon>Bacteria</taxon>
        <taxon>Bacillati</taxon>
        <taxon>Actinomycetota</taxon>
        <taxon>Actinomycetes</taxon>
        <taxon>Kitasatosporales</taxon>
        <taxon>Streptomycetaceae</taxon>
        <taxon>Streptomyces</taxon>
    </lineage>
</organism>
<reference evidence="2 3" key="1">
    <citation type="journal article" date="2019" name="Int. J. Syst. Evol. Microbiol.">
        <title>The Global Catalogue of Microorganisms (GCM) 10K type strain sequencing project: providing services to taxonomists for standard genome sequencing and annotation.</title>
        <authorList>
            <consortium name="The Broad Institute Genomics Platform"/>
            <consortium name="The Broad Institute Genome Sequencing Center for Infectious Disease"/>
            <person name="Wu L."/>
            <person name="Ma J."/>
        </authorList>
    </citation>
    <scope>NUCLEOTIDE SEQUENCE [LARGE SCALE GENOMIC DNA]</scope>
    <source>
        <strain evidence="2 3">JCM 15481</strain>
    </source>
</reference>
<dbReference type="EMBL" id="BAAAPF010000158">
    <property type="protein sequence ID" value="GAA2134284.1"/>
    <property type="molecule type" value="Genomic_DNA"/>
</dbReference>
<evidence type="ECO:0000313" key="3">
    <source>
        <dbReference type="Proteomes" id="UP001500443"/>
    </source>
</evidence>
<keyword evidence="3" id="KW-1185">Reference proteome</keyword>
<accession>A0ABN2YZ28</accession>
<sequence length="62" mass="6992">MGSAAPQPPRDPPRMTLRVSRDNGRTFGRQKRYYTHDCDPPQLTHAFPPCQCPRCLPKGGRA</sequence>